<dbReference type="Proteomes" id="UP000242704">
    <property type="component" value="Unassembled WGS sequence"/>
</dbReference>
<dbReference type="AlphaFoldDB" id="A0AAE5W830"/>
<reference evidence="1 2" key="1">
    <citation type="journal article" date="2016" name="Front. Microbiol.">
        <title>Comprehensive Phylogenetic Analysis of Bovine Non-aureus Staphylococci Species Based on Whole-Genome Sequencing.</title>
        <authorList>
            <person name="Naushad S."/>
            <person name="Barkema H.W."/>
            <person name="Luby C."/>
            <person name="Condas L.A."/>
            <person name="Nobrega D.B."/>
            <person name="Carson D.A."/>
            <person name="De Buck J."/>
        </authorList>
    </citation>
    <scope>NUCLEOTIDE SEQUENCE [LARGE SCALE GENOMIC DNA]</scope>
    <source>
        <strain evidence="1 2">SNUC 505</strain>
    </source>
</reference>
<comment type="caution">
    <text evidence="1">The sequence shown here is derived from an EMBL/GenBank/DDBJ whole genome shotgun (WGS) entry which is preliminary data.</text>
</comment>
<evidence type="ECO:0000313" key="2">
    <source>
        <dbReference type="Proteomes" id="UP000242704"/>
    </source>
</evidence>
<name>A0AAE5W830_STACR</name>
<gene>
    <name evidence="1" type="ORF">BU653_09975</name>
</gene>
<sequence>MNLSCKIFSFKIRLAKKTPKKIIVRAKAKV</sequence>
<evidence type="ECO:0000313" key="1">
    <source>
        <dbReference type="EMBL" id="PTG11899.1"/>
    </source>
</evidence>
<accession>A0AAE5W830</accession>
<organism evidence="1 2">
    <name type="scientific">Staphylococcus chromogenes</name>
    <name type="common">Staphylococcus hyicus subsp. chromogenes</name>
    <dbReference type="NCBI Taxonomy" id="46126"/>
    <lineage>
        <taxon>Bacteria</taxon>
        <taxon>Bacillati</taxon>
        <taxon>Bacillota</taxon>
        <taxon>Bacilli</taxon>
        <taxon>Bacillales</taxon>
        <taxon>Staphylococcaceae</taxon>
        <taxon>Staphylococcus</taxon>
    </lineage>
</organism>
<dbReference type="EMBL" id="PZBZ01000063">
    <property type="protein sequence ID" value="PTG11899.1"/>
    <property type="molecule type" value="Genomic_DNA"/>
</dbReference>
<protein>
    <submittedName>
        <fullName evidence="1">Uncharacterized protein</fullName>
    </submittedName>
</protein>
<proteinExistence type="predicted"/>